<keyword evidence="7" id="KW-0791">Threonine biosynthesis</keyword>
<dbReference type="Pfam" id="PF14821">
    <property type="entry name" value="Thr_synth_N"/>
    <property type="match status" value="1"/>
</dbReference>
<dbReference type="RefSeq" id="WP_146904551.1">
    <property type="nucleotide sequence ID" value="NZ_BJYS01000050.1"/>
</dbReference>
<dbReference type="OrthoDB" id="9763107at2"/>
<dbReference type="Gene3D" id="3.40.50.1100">
    <property type="match status" value="2"/>
</dbReference>
<evidence type="ECO:0000256" key="4">
    <source>
        <dbReference type="ARBA" id="ARBA00013028"/>
    </source>
</evidence>
<gene>
    <name evidence="15" type="ORF">AAE02nite_47550</name>
</gene>
<sequence length="443" mass="49684">MSFYSTNKQTPVVTLKEAVVKGLADDNGLFMPTHIPQLPASFFENIQKLTLPEIALEVSTALLKDEISREDLHTIVEDSLNFDIPVVPVHDNIYSLELFHGPTSAFKDVGARFMARLLAHFTQDSQKQITVLVATSGDTGSAVANGFLGVPGINVVILYPSGKVSNIQEKQLTTLGQNITALEIDGTFDDCQYLVKKAFLDKDLNQKMQLTSANSINIARLIPQSFYYHYAYAQVKDKGKEVVFATPSGNYGNITGGLLAKRMGLQVHKFIAATNANDIVPEYLHTGFFIPRPSEHTISNAMDVGNPSNFARLMDMYDNSLEKIREEIIGYSFTDEETRQLMQEVHQQYDYVLDPHGAIGYGALKKYFEEQNRTTDNEQRTTKQIGIFLETAHPAKFIDVVEDTINQKIEIPFNLQGYLEKKKESIRMTTDYEALKDFLISQA</sequence>
<reference evidence="15 16" key="1">
    <citation type="submission" date="2019-07" db="EMBL/GenBank/DDBJ databases">
        <title>Whole genome shotgun sequence of Adhaeribacter aerolatus NBRC 106133.</title>
        <authorList>
            <person name="Hosoyama A."/>
            <person name="Uohara A."/>
            <person name="Ohji S."/>
            <person name="Ichikawa N."/>
        </authorList>
    </citation>
    <scope>NUCLEOTIDE SEQUENCE [LARGE SCALE GENOMIC DNA]</scope>
    <source>
        <strain evidence="15 16">NBRC 106133</strain>
    </source>
</reference>
<evidence type="ECO:0000256" key="10">
    <source>
        <dbReference type="ARBA" id="ARBA00049144"/>
    </source>
</evidence>
<accession>A0A512B584</accession>
<dbReference type="Pfam" id="PF00291">
    <property type="entry name" value="PALP"/>
    <property type="match status" value="1"/>
</dbReference>
<evidence type="ECO:0000256" key="1">
    <source>
        <dbReference type="ARBA" id="ARBA00001933"/>
    </source>
</evidence>
<dbReference type="GO" id="GO:0009088">
    <property type="term" value="P:threonine biosynthetic process"/>
    <property type="evidence" value="ECO:0007669"/>
    <property type="project" value="UniProtKB-UniRule"/>
</dbReference>
<dbReference type="Gene3D" id="3.90.1380.10">
    <property type="entry name" value="Threonine synthase, N-terminal domain"/>
    <property type="match status" value="1"/>
</dbReference>
<keyword evidence="8 12" id="KW-0663">Pyridoxal phosphate</keyword>
<dbReference type="Proteomes" id="UP000321532">
    <property type="component" value="Unassembled WGS sequence"/>
</dbReference>
<evidence type="ECO:0000256" key="11">
    <source>
        <dbReference type="NCBIfam" id="TIGR00260"/>
    </source>
</evidence>
<feature type="domain" description="Tryptophan synthase beta chain-like PALP" evidence="13">
    <location>
        <begin position="96"/>
        <end position="367"/>
    </location>
</feature>
<dbReference type="PROSITE" id="PS00165">
    <property type="entry name" value="DEHYDRATASE_SER_THR"/>
    <property type="match status" value="1"/>
</dbReference>
<dbReference type="InterPro" id="IPR000634">
    <property type="entry name" value="Ser/Thr_deHydtase_PyrdxlP-BS"/>
</dbReference>
<dbReference type="UniPathway" id="UPA00050">
    <property type="reaction ID" value="UER00065"/>
</dbReference>
<comment type="cofactor">
    <cofactor evidence="1 12">
        <name>pyridoxal 5'-phosphate</name>
        <dbReference type="ChEBI" id="CHEBI:597326"/>
    </cofactor>
</comment>
<keyword evidence="16" id="KW-1185">Reference proteome</keyword>
<dbReference type="InterPro" id="IPR051166">
    <property type="entry name" value="Threonine_Synthase"/>
</dbReference>
<dbReference type="InterPro" id="IPR036052">
    <property type="entry name" value="TrpB-like_PALP_sf"/>
</dbReference>
<evidence type="ECO:0000256" key="6">
    <source>
        <dbReference type="ARBA" id="ARBA00022605"/>
    </source>
</evidence>
<feature type="modified residue" description="N6-(pyridoxal phosphate)lysine" evidence="12">
    <location>
        <position position="107"/>
    </location>
</feature>
<comment type="caution">
    <text evidence="15">The sequence shown here is derived from an EMBL/GenBank/DDBJ whole genome shotgun (WGS) entry which is preliminary data.</text>
</comment>
<dbReference type="SUPFAM" id="SSF53686">
    <property type="entry name" value="Tryptophan synthase beta subunit-like PLP-dependent enzymes"/>
    <property type="match status" value="1"/>
</dbReference>
<dbReference type="PANTHER" id="PTHR42690">
    <property type="entry name" value="THREONINE SYNTHASE FAMILY MEMBER"/>
    <property type="match status" value="1"/>
</dbReference>
<evidence type="ECO:0000259" key="14">
    <source>
        <dbReference type="Pfam" id="PF14821"/>
    </source>
</evidence>
<dbReference type="Pfam" id="PF24857">
    <property type="entry name" value="THR4_C"/>
    <property type="match status" value="1"/>
</dbReference>
<dbReference type="EC" id="4.2.3.1" evidence="4 11"/>
<dbReference type="InterPro" id="IPR037158">
    <property type="entry name" value="Thr_synth_N_sf"/>
</dbReference>
<dbReference type="GO" id="GO:0004795">
    <property type="term" value="F:threonine synthase activity"/>
    <property type="evidence" value="ECO:0007669"/>
    <property type="project" value="UniProtKB-UniRule"/>
</dbReference>
<evidence type="ECO:0000256" key="9">
    <source>
        <dbReference type="ARBA" id="ARBA00023239"/>
    </source>
</evidence>
<protein>
    <recommendedName>
        <fullName evidence="5 11">Threonine synthase</fullName>
        <ecNumber evidence="4 11">4.2.3.1</ecNumber>
    </recommendedName>
</protein>
<evidence type="ECO:0000256" key="8">
    <source>
        <dbReference type="ARBA" id="ARBA00022898"/>
    </source>
</evidence>
<dbReference type="GO" id="GO:0030170">
    <property type="term" value="F:pyridoxal phosphate binding"/>
    <property type="evidence" value="ECO:0007669"/>
    <property type="project" value="InterPro"/>
</dbReference>
<evidence type="ECO:0000313" key="16">
    <source>
        <dbReference type="Proteomes" id="UP000321532"/>
    </source>
</evidence>
<dbReference type="FunFam" id="3.40.50.1100:FF:000022">
    <property type="entry name" value="Threonine synthase"/>
    <property type="match status" value="1"/>
</dbReference>
<evidence type="ECO:0000313" key="15">
    <source>
        <dbReference type="EMBL" id="GEO07091.1"/>
    </source>
</evidence>
<dbReference type="InterPro" id="IPR001926">
    <property type="entry name" value="TrpB-like_PALP"/>
</dbReference>
<evidence type="ECO:0000256" key="7">
    <source>
        <dbReference type="ARBA" id="ARBA00022697"/>
    </source>
</evidence>
<evidence type="ECO:0000256" key="5">
    <source>
        <dbReference type="ARBA" id="ARBA00018679"/>
    </source>
</evidence>
<dbReference type="NCBIfam" id="TIGR00260">
    <property type="entry name" value="thrC"/>
    <property type="match status" value="1"/>
</dbReference>
<dbReference type="EMBL" id="BJYS01000050">
    <property type="protein sequence ID" value="GEO07091.1"/>
    <property type="molecule type" value="Genomic_DNA"/>
</dbReference>
<proteinExistence type="inferred from homology"/>
<keyword evidence="9" id="KW-0456">Lyase</keyword>
<evidence type="ECO:0000256" key="2">
    <source>
        <dbReference type="ARBA" id="ARBA00004979"/>
    </source>
</evidence>
<dbReference type="InterPro" id="IPR029144">
    <property type="entry name" value="Thr_synth_N"/>
</dbReference>
<comment type="catalytic activity">
    <reaction evidence="10">
        <text>O-phospho-L-homoserine + H2O = L-threonine + phosphate</text>
        <dbReference type="Rhea" id="RHEA:10840"/>
        <dbReference type="ChEBI" id="CHEBI:15377"/>
        <dbReference type="ChEBI" id="CHEBI:43474"/>
        <dbReference type="ChEBI" id="CHEBI:57590"/>
        <dbReference type="ChEBI" id="CHEBI:57926"/>
        <dbReference type="EC" id="4.2.3.1"/>
    </reaction>
</comment>
<keyword evidence="6" id="KW-0028">Amino-acid biosynthesis</keyword>
<comment type="pathway">
    <text evidence="2">Amino-acid biosynthesis; L-threonine biosynthesis; L-threonine from L-aspartate: step 5/5.</text>
</comment>
<evidence type="ECO:0000259" key="13">
    <source>
        <dbReference type="Pfam" id="PF00291"/>
    </source>
</evidence>
<dbReference type="InterPro" id="IPR004450">
    <property type="entry name" value="Thr_synthase-like"/>
</dbReference>
<evidence type="ECO:0000256" key="3">
    <source>
        <dbReference type="ARBA" id="ARBA00005517"/>
    </source>
</evidence>
<organism evidence="15 16">
    <name type="scientific">Adhaeribacter aerolatus</name>
    <dbReference type="NCBI Taxonomy" id="670289"/>
    <lineage>
        <taxon>Bacteria</taxon>
        <taxon>Pseudomonadati</taxon>
        <taxon>Bacteroidota</taxon>
        <taxon>Cytophagia</taxon>
        <taxon>Cytophagales</taxon>
        <taxon>Hymenobacteraceae</taxon>
        <taxon>Adhaeribacter</taxon>
    </lineage>
</organism>
<dbReference type="AlphaFoldDB" id="A0A512B584"/>
<evidence type="ECO:0000256" key="12">
    <source>
        <dbReference type="PIRSR" id="PIRSR604450-51"/>
    </source>
</evidence>
<dbReference type="PANTHER" id="PTHR42690:SF1">
    <property type="entry name" value="THREONINE SYNTHASE-LIKE 2"/>
    <property type="match status" value="1"/>
</dbReference>
<feature type="domain" description="Threonine synthase N-terminal" evidence="14">
    <location>
        <begin position="3"/>
        <end position="79"/>
    </location>
</feature>
<name>A0A512B584_9BACT</name>
<comment type="similarity">
    <text evidence="3">Belongs to the threonine synthase family.</text>
</comment>